<accession>A0A9D2Q633</accession>
<reference evidence="1" key="1">
    <citation type="journal article" date="2021" name="PeerJ">
        <title>Extensive microbial diversity within the chicken gut microbiome revealed by metagenomics and culture.</title>
        <authorList>
            <person name="Gilroy R."/>
            <person name="Ravi A."/>
            <person name="Getino M."/>
            <person name="Pursley I."/>
            <person name="Horton D.L."/>
            <person name="Alikhan N.F."/>
            <person name="Baker D."/>
            <person name="Gharbi K."/>
            <person name="Hall N."/>
            <person name="Watson M."/>
            <person name="Adriaenssens E.M."/>
            <person name="Foster-Nyarko E."/>
            <person name="Jarju S."/>
            <person name="Secka A."/>
            <person name="Antonio M."/>
            <person name="Oren A."/>
            <person name="Chaudhuri R.R."/>
            <person name="La Ragione R."/>
            <person name="Hildebrand F."/>
            <person name="Pallen M.J."/>
        </authorList>
    </citation>
    <scope>NUCLEOTIDE SEQUENCE</scope>
    <source>
        <strain evidence="1">CHK196-7946</strain>
    </source>
</reference>
<reference evidence="1" key="2">
    <citation type="submission" date="2021-04" db="EMBL/GenBank/DDBJ databases">
        <authorList>
            <person name="Gilroy R."/>
        </authorList>
    </citation>
    <scope>NUCLEOTIDE SEQUENCE</scope>
    <source>
        <strain evidence="1">CHK196-7946</strain>
    </source>
</reference>
<dbReference type="InterPro" id="IPR010897">
    <property type="entry name" value="Spore_II_P"/>
</dbReference>
<dbReference type="AlphaFoldDB" id="A0A9D2Q633"/>
<name>A0A9D2Q633_9FIRM</name>
<dbReference type="Pfam" id="PF07454">
    <property type="entry name" value="SpoIIP"/>
    <property type="match status" value="1"/>
</dbReference>
<proteinExistence type="predicted"/>
<evidence type="ECO:0000313" key="2">
    <source>
        <dbReference type="Proteomes" id="UP000823902"/>
    </source>
</evidence>
<protein>
    <submittedName>
        <fullName evidence="1">Stage II sporulation protein P</fullName>
    </submittedName>
</protein>
<comment type="caution">
    <text evidence="1">The sequence shown here is derived from an EMBL/GenBank/DDBJ whole genome shotgun (WGS) entry which is preliminary data.</text>
</comment>
<sequence>MNRSVRRNLRQAGTAASAVLFTVFLIYTGLAADGGDWKYHIQERILDQAQQMYLPVLSWGNRTPEKGIGEWVREKALAWIPLISYTEAHAAYDSSIEDEETLARILEAQANDENAVDENGKLIGEPDETETEAAAVTPAVDTSIEKLRDFEYLLGNFYTVDSSTMISADQLNADDLLGRSMKIDPGTDGPKVLIYHTHSQEEFADSTPGDTSTSIVGVGEYLTQLLNEKGIETIHDTGVYDIIGGKLDRSNAYEYAGEAVEKILAENPTVEVLIDLHRDGVAEGTHLVTEINGKPTAKIMFFNGLSRSRTNGDIDYLPNPYIQDNLAFSLQMQIDAENKYPGFVRHIYLRAYRYNLHLKPKSLLIEAGAQTNTVEEMMNAMEVLSEMLEDVLVGD</sequence>
<evidence type="ECO:0000313" key="1">
    <source>
        <dbReference type="EMBL" id="HJC73544.1"/>
    </source>
</evidence>
<organism evidence="1 2">
    <name type="scientific">Candidatus Mediterraneibacter faecavium</name>
    <dbReference type="NCBI Taxonomy" id="2838668"/>
    <lineage>
        <taxon>Bacteria</taxon>
        <taxon>Bacillati</taxon>
        <taxon>Bacillota</taxon>
        <taxon>Clostridia</taxon>
        <taxon>Lachnospirales</taxon>
        <taxon>Lachnospiraceae</taxon>
        <taxon>Mediterraneibacter</taxon>
    </lineage>
</organism>
<dbReference type="EMBL" id="DWVY01000004">
    <property type="protein sequence ID" value="HJC73544.1"/>
    <property type="molecule type" value="Genomic_DNA"/>
</dbReference>
<gene>
    <name evidence="1" type="ORF">H9697_01115</name>
</gene>
<dbReference type="Proteomes" id="UP000823902">
    <property type="component" value="Unassembled WGS sequence"/>
</dbReference>
<dbReference type="NCBIfam" id="TIGR02867">
    <property type="entry name" value="spore_II_P"/>
    <property type="match status" value="1"/>
</dbReference>